<evidence type="ECO:0000259" key="1">
    <source>
        <dbReference type="Pfam" id="PF12323"/>
    </source>
</evidence>
<protein>
    <submittedName>
        <fullName evidence="2">Helix-turn-helix domain-containing protein</fullName>
    </submittedName>
</protein>
<evidence type="ECO:0000313" key="3">
    <source>
        <dbReference type="Proteomes" id="UP001057561"/>
    </source>
</evidence>
<dbReference type="Proteomes" id="UP001057561">
    <property type="component" value="Chromosome"/>
</dbReference>
<sequence length="69" mass="7816">MLLSFKTALIPNNRQITAFGKASGVARHAYNWVNTQIIDILATRKEGEKLKLQKKGIGNREPNFRAYTL</sequence>
<organism evidence="2 3">
    <name type="scientific">Dolichospermum heterosporum TAC447</name>
    <dbReference type="NCBI Taxonomy" id="747523"/>
    <lineage>
        <taxon>Bacteria</taxon>
        <taxon>Bacillati</taxon>
        <taxon>Cyanobacteriota</taxon>
        <taxon>Cyanophyceae</taxon>
        <taxon>Nostocales</taxon>
        <taxon>Aphanizomenonaceae</taxon>
        <taxon>Dolichospermum</taxon>
        <taxon>Dolichospermum heterosporum</taxon>
    </lineage>
</organism>
<feature type="domain" description="Transposase putative helix-turn-helix" evidence="1">
    <location>
        <begin position="1"/>
        <end position="33"/>
    </location>
</feature>
<keyword evidence="3" id="KW-1185">Reference proteome</keyword>
<dbReference type="Pfam" id="PF12323">
    <property type="entry name" value="HTH_OrfB_IS605"/>
    <property type="match status" value="1"/>
</dbReference>
<accession>A0ABY5M2M9</accession>
<dbReference type="RefSeq" id="WP_027402697.1">
    <property type="nucleotide sequence ID" value="NZ_CP099464.1"/>
</dbReference>
<gene>
    <name evidence="2" type="ORF">NG743_10070</name>
</gene>
<dbReference type="EMBL" id="CP099464">
    <property type="protein sequence ID" value="UUO17297.1"/>
    <property type="molecule type" value="Genomic_DNA"/>
</dbReference>
<proteinExistence type="predicted"/>
<evidence type="ECO:0000313" key="2">
    <source>
        <dbReference type="EMBL" id="UUO17297.1"/>
    </source>
</evidence>
<name>A0ABY5M2M9_9CYAN</name>
<dbReference type="InterPro" id="IPR021027">
    <property type="entry name" value="Transposase_put_HTH"/>
</dbReference>
<reference evidence="2" key="1">
    <citation type="submission" date="2022-06" db="EMBL/GenBank/DDBJ databases">
        <title>Nostosin G and Spiroidesin B from the Cyanobacterium Dolichospermum sp. NIES-1697.</title>
        <authorList>
            <person name="Phan C.-S."/>
            <person name="Mehjabin J.J."/>
            <person name="Anas A.R.J."/>
            <person name="Hayasaka M."/>
            <person name="Onoki R."/>
            <person name="Wang J."/>
            <person name="Umezawa T."/>
            <person name="Washio K."/>
            <person name="Morikawa M."/>
            <person name="Okino T."/>
        </authorList>
    </citation>
    <scope>NUCLEOTIDE SEQUENCE</scope>
    <source>
        <strain evidence="2">NIES-1697</strain>
    </source>
</reference>